<evidence type="ECO:0000313" key="4">
    <source>
        <dbReference type="EMBL" id="OIO65061.1"/>
    </source>
</evidence>
<dbReference type="PRINTS" id="PR00368">
    <property type="entry name" value="FADPNR"/>
</dbReference>
<dbReference type="Proteomes" id="UP000182693">
    <property type="component" value="Unassembled WGS sequence"/>
</dbReference>
<name>A0A1J4Y2T3_9BACT</name>
<keyword evidence="1" id="KW-0285">Flavoprotein</keyword>
<evidence type="ECO:0000259" key="3">
    <source>
        <dbReference type="Pfam" id="PF07992"/>
    </source>
</evidence>
<protein>
    <recommendedName>
        <fullName evidence="3">FAD/NAD(P)-binding domain-containing protein</fullName>
    </recommendedName>
</protein>
<feature type="domain" description="FAD/NAD(P)-binding" evidence="3">
    <location>
        <begin position="3"/>
        <end position="285"/>
    </location>
</feature>
<dbReference type="PRINTS" id="PR00469">
    <property type="entry name" value="PNDRDTASEII"/>
</dbReference>
<proteinExistence type="predicted"/>
<evidence type="ECO:0000256" key="1">
    <source>
        <dbReference type="ARBA" id="ARBA00022630"/>
    </source>
</evidence>
<evidence type="ECO:0000313" key="5">
    <source>
        <dbReference type="Proteomes" id="UP000182693"/>
    </source>
</evidence>
<gene>
    <name evidence="4" type="ORF">AUJ30_01575</name>
</gene>
<comment type="caution">
    <text evidence="4">The sequence shown here is derived from an EMBL/GenBank/DDBJ whole genome shotgun (WGS) entry which is preliminary data.</text>
</comment>
<dbReference type="InterPro" id="IPR050097">
    <property type="entry name" value="Ferredoxin-NADP_redctase_2"/>
</dbReference>
<keyword evidence="2" id="KW-0560">Oxidoreductase</keyword>
<dbReference type="AlphaFoldDB" id="A0A1J4Y2T3"/>
<dbReference type="PANTHER" id="PTHR48105">
    <property type="entry name" value="THIOREDOXIN REDUCTASE 1-RELATED-RELATED"/>
    <property type="match status" value="1"/>
</dbReference>
<dbReference type="InterPro" id="IPR023753">
    <property type="entry name" value="FAD/NAD-binding_dom"/>
</dbReference>
<organism evidence="4 5">
    <name type="scientific">Candidatus Wolfebacteria bacterium CG1_02_39_135</name>
    <dbReference type="NCBI Taxonomy" id="1805425"/>
    <lineage>
        <taxon>Bacteria</taxon>
        <taxon>Candidatus Wolfeibacteriota</taxon>
    </lineage>
</organism>
<sequence length="305" mass="33121">MNDLIIIGGGPAGIAAGIYASRKKIKTLLITDYFGGQWIVASDIQNFIGFKSISGFNLSKALEEHLRLQSDIEIKDQTLALKIEKKDNGFAVKTNKEEVFETKTVLMALGTHYRKLNVPGEDKFMGRGVFYCATCDAPLMKGKAVAIVGGGNSGFESAIDLLPYASKIYLLEYANTFSADLTTQEKAKNSGKIEAITMAAVQEVFGDEFVKGIKYQNRQSGEIKELAVEGIFISIGYQPSSEIVKGLVELNKAGEIVVDCKTQRSSLEGIWAAGDISDALYRQGNIAIGDAIKAVLNIHDYLKGK</sequence>
<dbReference type="STRING" id="1805425.AUJ30_01575"/>
<dbReference type="GO" id="GO:0016491">
    <property type="term" value="F:oxidoreductase activity"/>
    <property type="evidence" value="ECO:0007669"/>
    <property type="project" value="UniProtKB-KW"/>
</dbReference>
<evidence type="ECO:0000256" key="2">
    <source>
        <dbReference type="ARBA" id="ARBA00023002"/>
    </source>
</evidence>
<dbReference type="Gene3D" id="3.50.50.60">
    <property type="entry name" value="FAD/NAD(P)-binding domain"/>
    <property type="match status" value="2"/>
</dbReference>
<dbReference type="EMBL" id="MNWX01000029">
    <property type="protein sequence ID" value="OIO65061.1"/>
    <property type="molecule type" value="Genomic_DNA"/>
</dbReference>
<dbReference type="InterPro" id="IPR036188">
    <property type="entry name" value="FAD/NAD-bd_sf"/>
</dbReference>
<dbReference type="Pfam" id="PF07992">
    <property type="entry name" value="Pyr_redox_2"/>
    <property type="match status" value="1"/>
</dbReference>
<reference evidence="4 5" key="1">
    <citation type="journal article" date="2016" name="Environ. Microbiol.">
        <title>Genomic resolution of a cold subsurface aquifer community provides metabolic insights for novel microbes adapted to high CO concentrations.</title>
        <authorList>
            <person name="Probst A.J."/>
            <person name="Castelle C.J."/>
            <person name="Singh A."/>
            <person name="Brown C.T."/>
            <person name="Anantharaman K."/>
            <person name="Sharon I."/>
            <person name="Hug L.A."/>
            <person name="Burstein D."/>
            <person name="Emerson J.B."/>
            <person name="Thomas B.C."/>
            <person name="Banfield J.F."/>
        </authorList>
    </citation>
    <scope>NUCLEOTIDE SEQUENCE [LARGE SCALE GENOMIC DNA]</scope>
    <source>
        <strain evidence="4">CG1_02_39_135</strain>
    </source>
</reference>
<accession>A0A1J4Y2T3</accession>
<dbReference type="SUPFAM" id="SSF51905">
    <property type="entry name" value="FAD/NAD(P)-binding domain"/>
    <property type="match status" value="2"/>
</dbReference>